<dbReference type="HOGENOM" id="CLU_062278_0_0_1"/>
<dbReference type="EMBL" id="AZHE01000017">
    <property type="protein sequence ID" value="KHN96177.1"/>
    <property type="molecule type" value="Genomic_DNA"/>
</dbReference>
<dbReference type="SMART" id="SM00184">
    <property type="entry name" value="RING"/>
    <property type="match status" value="1"/>
</dbReference>
<proteinExistence type="predicted"/>
<dbReference type="OrthoDB" id="46529at2759"/>
<dbReference type="RefSeq" id="XP_040677243.1">
    <property type="nucleotide sequence ID" value="XM_040824823.1"/>
</dbReference>
<feature type="domain" description="RING-type" evidence="1">
    <location>
        <begin position="4"/>
        <end position="63"/>
    </location>
</feature>
<dbReference type="STRING" id="1081103.A0A0B2WRQ0"/>
<protein>
    <submittedName>
        <fullName evidence="2">Zinc finger, RING/FYVE/PHD-type</fullName>
    </submittedName>
</protein>
<comment type="caution">
    <text evidence="2">The sequence shown here is derived from an EMBL/GenBank/DDBJ whole genome shotgun (WGS) entry which is preliminary data.</text>
</comment>
<dbReference type="Proteomes" id="UP000030816">
    <property type="component" value="Unassembled WGS sequence"/>
</dbReference>
<dbReference type="GeneID" id="63740480"/>
<dbReference type="InterPro" id="IPR001841">
    <property type="entry name" value="Znf_RING"/>
</dbReference>
<accession>A0A0B2WRQ0</accession>
<organism evidence="2 3">
    <name type="scientific">Metarhizium album (strain ARSEF 1941)</name>
    <dbReference type="NCBI Taxonomy" id="1081103"/>
    <lineage>
        <taxon>Eukaryota</taxon>
        <taxon>Fungi</taxon>
        <taxon>Dikarya</taxon>
        <taxon>Ascomycota</taxon>
        <taxon>Pezizomycotina</taxon>
        <taxon>Sordariomycetes</taxon>
        <taxon>Hypocreomycetidae</taxon>
        <taxon>Hypocreales</taxon>
        <taxon>Clavicipitaceae</taxon>
        <taxon>Metarhizium</taxon>
    </lineage>
</organism>
<reference evidence="2 3" key="1">
    <citation type="journal article" date="2014" name="Proc. Natl. Acad. Sci. U.S.A.">
        <title>Trajectory and genomic determinants of fungal-pathogen speciation and host adaptation.</title>
        <authorList>
            <person name="Hu X."/>
            <person name="Xiao G."/>
            <person name="Zheng P."/>
            <person name="Shang Y."/>
            <person name="Su Y."/>
            <person name="Zhang X."/>
            <person name="Liu X."/>
            <person name="Zhan S."/>
            <person name="St Leger R.J."/>
            <person name="Wang C."/>
        </authorList>
    </citation>
    <scope>NUCLEOTIDE SEQUENCE [LARGE SCALE GENOMIC DNA]</scope>
    <source>
        <strain evidence="2 3">ARSEF 1941</strain>
    </source>
</reference>
<sequence>MSSCNICNEPLVLRLDDDADDDDTETARTVPDDLELGCGCHFHWECLMEEAPSLVESLKCPSCDTYLPKDEASASSANQSCDAPPPAILAQYTNEGGVQKDLDIMDSITEEAHVQKHPEVRPARALHIMCTEGDITGLIELLRVASDQGMDIGNIIRYQDPLAGMQSGLHLAVENQREEIVWALLWLSSAVSTDVFPGMVRETAERVGLGRLNVDASGDIRCLKDAQDRLAGTIAQQNPGIAANYGLDA</sequence>
<evidence type="ECO:0000259" key="1">
    <source>
        <dbReference type="SMART" id="SM00184"/>
    </source>
</evidence>
<dbReference type="AlphaFoldDB" id="A0A0B2WRQ0"/>
<evidence type="ECO:0000313" key="2">
    <source>
        <dbReference type="EMBL" id="KHN96177.1"/>
    </source>
</evidence>
<gene>
    <name evidence="2" type="ORF">MAM_06025</name>
</gene>
<name>A0A0B2WRQ0_METAS</name>
<evidence type="ECO:0000313" key="3">
    <source>
        <dbReference type="Proteomes" id="UP000030816"/>
    </source>
</evidence>
<keyword evidence="3" id="KW-1185">Reference proteome</keyword>